<reference evidence="5 6" key="1">
    <citation type="journal article" date="2017" name="Int. J. Syst. Evol. Microbiol.">
        <title>Desulfovibrio senegalensis sp. nov., a mesophilic sulfate reducer isolated from marine sediment.</title>
        <authorList>
            <person name="Thioye A."/>
            <person name="Gam Z.B.A."/>
            <person name="Mbengue M."/>
            <person name="Cayol J.L."/>
            <person name="Joseph-Bartoli M."/>
            <person name="Toure-Kane C."/>
            <person name="Labat M."/>
        </authorList>
    </citation>
    <scope>NUCLEOTIDE SEQUENCE [LARGE SCALE GENOMIC DNA]</scope>
    <source>
        <strain evidence="5 6">DSM 101509</strain>
    </source>
</reference>
<dbReference type="PROSITE" id="PS01129">
    <property type="entry name" value="PSI_RLU"/>
    <property type="match status" value="1"/>
</dbReference>
<keyword evidence="2" id="KW-0413">Isomerase</keyword>
<evidence type="ECO:0000259" key="4">
    <source>
        <dbReference type="Pfam" id="PF00849"/>
    </source>
</evidence>
<dbReference type="AlphaFoldDB" id="A0A6N6N1Q5"/>
<keyword evidence="6" id="KW-1185">Reference proteome</keyword>
<dbReference type="PROSITE" id="PS50889">
    <property type="entry name" value="S4"/>
    <property type="match status" value="1"/>
</dbReference>
<dbReference type="CDD" id="cd02869">
    <property type="entry name" value="PseudoU_synth_RluA_like"/>
    <property type="match status" value="1"/>
</dbReference>
<dbReference type="Pfam" id="PF00849">
    <property type="entry name" value="PseudoU_synth_2"/>
    <property type="match status" value="1"/>
</dbReference>
<evidence type="ECO:0000313" key="5">
    <source>
        <dbReference type="EMBL" id="KAB1441328.1"/>
    </source>
</evidence>
<dbReference type="InterPro" id="IPR020103">
    <property type="entry name" value="PsdUridine_synth_cat_dom_sf"/>
</dbReference>
<feature type="domain" description="Pseudouridine synthase RsuA/RluA-like" evidence="4">
    <location>
        <begin position="94"/>
        <end position="242"/>
    </location>
</feature>
<comment type="similarity">
    <text evidence="1">Belongs to the pseudouridine synthase RluA family.</text>
</comment>
<dbReference type="OrthoDB" id="128480at2"/>
<name>A0A6N6N1Q5_9BACT</name>
<accession>A0A6N6N1Q5</accession>
<dbReference type="PANTHER" id="PTHR21600:SF92">
    <property type="entry name" value="RIBOSOMAL LARGE SUBUNIT PSEUDOURIDINE SYNTHASE C"/>
    <property type="match status" value="1"/>
</dbReference>
<dbReference type="GO" id="GO:0160141">
    <property type="term" value="F:23S rRNA pseudouridine(955/2504/2580) synthase activity"/>
    <property type="evidence" value="ECO:0007669"/>
    <property type="project" value="UniProtKB-EC"/>
</dbReference>
<dbReference type="EMBL" id="WAIE01000004">
    <property type="protein sequence ID" value="KAB1441328.1"/>
    <property type="molecule type" value="Genomic_DNA"/>
</dbReference>
<evidence type="ECO:0000313" key="6">
    <source>
        <dbReference type="Proteomes" id="UP000438699"/>
    </source>
</evidence>
<dbReference type="RefSeq" id="WP_151151071.1">
    <property type="nucleotide sequence ID" value="NZ_WAIE01000004.1"/>
</dbReference>
<organism evidence="5 6">
    <name type="scientific">Pseudodesulfovibrio senegalensis</name>
    <dbReference type="NCBI Taxonomy" id="1721087"/>
    <lineage>
        <taxon>Bacteria</taxon>
        <taxon>Pseudomonadati</taxon>
        <taxon>Thermodesulfobacteriota</taxon>
        <taxon>Desulfovibrionia</taxon>
        <taxon>Desulfovibrionales</taxon>
        <taxon>Desulfovibrionaceae</taxon>
    </lineage>
</organism>
<dbReference type="Gene3D" id="3.10.290.10">
    <property type="entry name" value="RNA-binding S4 domain"/>
    <property type="match status" value="1"/>
</dbReference>
<sequence>MPQAAIIEVTQAESGQKLVQFLERRLQGDVPRSAIMRWIRKGQVRVDKGRKKPFDRVRAGQNVRIPPYRAEDAPQQSADSQAKPLDIIHHENGLLAVNKPAGLAVHGGDGHDDSVVSRLQAMYPDADFGPTLCHRLDRDTSGLLLAATSYATLRAMNDRFASNGVHKLYLAWVTGCWTRPGKTMLRDRVKKKGGPGSEKMTTGSGKHAEAEVVCLCSHDTASLMAIRLLTGRTHQIRLQLASREHPVIGDGKYGKIARTGLKLHCFCLQLPKQTFCLPPAWQGKWAVSETHLRKARGLLPNEFLV</sequence>
<dbReference type="PANTHER" id="PTHR21600">
    <property type="entry name" value="MITOCHONDRIAL RNA PSEUDOURIDINE SYNTHASE"/>
    <property type="match status" value="1"/>
</dbReference>
<comment type="caution">
    <text evidence="5">The sequence shown here is derived from an EMBL/GenBank/DDBJ whole genome shotgun (WGS) entry which is preliminary data.</text>
</comment>
<dbReference type="InterPro" id="IPR006145">
    <property type="entry name" value="PsdUridine_synth_RsuA/RluA"/>
</dbReference>
<gene>
    <name evidence="5" type="ORF">F8A88_10265</name>
</gene>
<proteinExistence type="inferred from homology"/>
<evidence type="ECO:0000256" key="3">
    <source>
        <dbReference type="PROSITE-ProRule" id="PRU00182"/>
    </source>
</evidence>
<evidence type="ECO:0000256" key="2">
    <source>
        <dbReference type="ARBA" id="ARBA00023235"/>
    </source>
</evidence>
<dbReference type="SUPFAM" id="SSF55120">
    <property type="entry name" value="Pseudouridine synthase"/>
    <property type="match status" value="1"/>
</dbReference>
<dbReference type="InterPro" id="IPR036986">
    <property type="entry name" value="S4_RNA-bd_sf"/>
</dbReference>
<dbReference type="Proteomes" id="UP000438699">
    <property type="component" value="Unassembled WGS sequence"/>
</dbReference>
<dbReference type="SUPFAM" id="SSF55174">
    <property type="entry name" value="Alpha-L RNA-binding motif"/>
    <property type="match status" value="1"/>
</dbReference>
<dbReference type="Gene3D" id="3.30.2350.10">
    <property type="entry name" value="Pseudouridine synthase"/>
    <property type="match status" value="1"/>
</dbReference>
<dbReference type="GO" id="GO:0003723">
    <property type="term" value="F:RNA binding"/>
    <property type="evidence" value="ECO:0007669"/>
    <property type="project" value="UniProtKB-KW"/>
</dbReference>
<protein>
    <submittedName>
        <fullName evidence="5">RluA family pseudouridine synthase</fullName>
    </submittedName>
</protein>
<keyword evidence="3" id="KW-0694">RNA-binding</keyword>
<dbReference type="InterPro" id="IPR050188">
    <property type="entry name" value="RluA_PseudoU_synthase"/>
</dbReference>
<dbReference type="GO" id="GO:0000455">
    <property type="term" value="P:enzyme-directed rRNA pseudouridine synthesis"/>
    <property type="evidence" value="ECO:0007669"/>
    <property type="project" value="TreeGrafter"/>
</dbReference>
<evidence type="ECO:0000256" key="1">
    <source>
        <dbReference type="ARBA" id="ARBA00010876"/>
    </source>
</evidence>
<dbReference type="InterPro" id="IPR006224">
    <property type="entry name" value="PsdUridine_synth_RluA-like_CS"/>
</dbReference>
<dbReference type="CDD" id="cd00165">
    <property type="entry name" value="S4"/>
    <property type="match status" value="1"/>
</dbReference>